<dbReference type="PANTHER" id="PTHR13833:SF71">
    <property type="entry name" value="NHL DOMAIN-CONTAINING PROTEIN"/>
    <property type="match status" value="1"/>
</dbReference>
<evidence type="ECO:0000256" key="1">
    <source>
        <dbReference type="ARBA" id="ARBA00022737"/>
    </source>
</evidence>
<gene>
    <name evidence="5" type="ORF">IPN02_02830</name>
</gene>
<dbReference type="AlphaFoldDB" id="A0A936TBV8"/>
<evidence type="ECO:0000256" key="2">
    <source>
        <dbReference type="PROSITE-ProRule" id="PRU00504"/>
    </source>
</evidence>
<feature type="domain" description="SLH" evidence="4">
    <location>
        <begin position="49"/>
        <end position="107"/>
    </location>
</feature>
<dbReference type="InterPro" id="IPR001119">
    <property type="entry name" value="SLH_dom"/>
</dbReference>
<dbReference type="Pfam" id="PF00395">
    <property type="entry name" value="SLH"/>
    <property type="match status" value="3"/>
</dbReference>
<feature type="signal peptide" evidence="3">
    <location>
        <begin position="1"/>
        <end position="29"/>
    </location>
</feature>
<dbReference type="PROSITE" id="PS51125">
    <property type="entry name" value="NHL"/>
    <property type="match status" value="3"/>
</dbReference>
<dbReference type="PROSITE" id="PS51272">
    <property type="entry name" value="SLH"/>
    <property type="match status" value="3"/>
</dbReference>
<accession>A0A936TBV8</accession>
<name>A0A936TBV8_9ACTN</name>
<feature type="repeat" description="NHL" evidence="2">
    <location>
        <begin position="240"/>
        <end position="282"/>
    </location>
</feature>
<protein>
    <submittedName>
        <fullName evidence="5">S-layer homology domain-containing protein</fullName>
    </submittedName>
</protein>
<evidence type="ECO:0000256" key="3">
    <source>
        <dbReference type="SAM" id="SignalP"/>
    </source>
</evidence>
<comment type="caution">
    <text evidence="5">The sequence shown here is derived from an EMBL/GenBank/DDBJ whole genome shotgun (WGS) entry which is preliminary data.</text>
</comment>
<dbReference type="SMART" id="SM00564">
    <property type="entry name" value="PQQ"/>
    <property type="match status" value="5"/>
</dbReference>
<feature type="repeat" description="NHL" evidence="2">
    <location>
        <begin position="295"/>
        <end position="337"/>
    </location>
</feature>
<keyword evidence="3" id="KW-0732">Signal</keyword>
<dbReference type="CDD" id="cd14953">
    <property type="entry name" value="NHL_like_1"/>
    <property type="match status" value="1"/>
</dbReference>
<keyword evidence="1" id="KW-0677">Repeat</keyword>
<dbReference type="InterPro" id="IPR001258">
    <property type="entry name" value="NHL_repeat"/>
</dbReference>
<dbReference type="Pfam" id="PF01436">
    <property type="entry name" value="NHL"/>
    <property type="match status" value="5"/>
</dbReference>
<evidence type="ECO:0000313" key="6">
    <source>
        <dbReference type="Proteomes" id="UP000727993"/>
    </source>
</evidence>
<proteinExistence type="predicted"/>
<evidence type="ECO:0000313" key="5">
    <source>
        <dbReference type="EMBL" id="MBK9295811.1"/>
    </source>
</evidence>
<evidence type="ECO:0000259" key="4">
    <source>
        <dbReference type="PROSITE" id="PS51272"/>
    </source>
</evidence>
<dbReference type="EMBL" id="JADJZA010000001">
    <property type="protein sequence ID" value="MBK9295811.1"/>
    <property type="molecule type" value="Genomic_DNA"/>
</dbReference>
<feature type="domain" description="SLH" evidence="4">
    <location>
        <begin position="109"/>
        <end position="172"/>
    </location>
</feature>
<dbReference type="InterPro" id="IPR018391">
    <property type="entry name" value="PQQ_b-propeller_rpt"/>
</dbReference>
<feature type="chain" id="PRO_5036806356" evidence="3">
    <location>
        <begin position="30"/>
        <end position="554"/>
    </location>
</feature>
<feature type="domain" description="SLH" evidence="4">
    <location>
        <begin position="173"/>
        <end position="232"/>
    </location>
</feature>
<dbReference type="Gene3D" id="2.120.10.30">
    <property type="entry name" value="TolB, C-terminal domain"/>
    <property type="match status" value="3"/>
</dbReference>
<dbReference type="Proteomes" id="UP000727993">
    <property type="component" value="Unassembled WGS sequence"/>
</dbReference>
<dbReference type="InterPro" id="IPR011042">
    <property type="entry name" value="6-blade_b-propeller_TolB-like"/>
</dbReference>
<sequence>MKLGRSRIWMSMALLLGIATMGLGVPAGAAPGAPAALQGVGNASCFSPAPHGFSDVPTTSFANTAIAWLVEAGITTGTTPTTFSPQANTTRAEMAVFLHRNAGEPAPAGQQNFTDVPTTSFANTAISWLVEAGITTGTTPTTFSPNNKVTRAEMAVFLHRNAGEPAPAGQQNFTDVPTTSYANTAISWLVEAGITTGTTPTTFSPQANVTRAEMAVFLWRYNCPDPNLGNVTTLAGNGVGGFVDGTGTTARFHEPEGVAVAPNGNIYVADGTNHRIRAINPTTGQVTTLAGNGTAGFVDGIGTNAQFSSPKGVAVAPNGTIYVADSTNDRIRAINPTTSQVTTLAGSGTEGFADGTGTTAQFRAPIEVAVAPNGTVYVADRFNHSIRAINPTTSQVTTLAGNGTAGFADGTGTDARFHTPSGVAVASNGTVYVSDTVNYRIRAINPTTGEVTTLAGSSAGFADGTGTTARFNYPWRVTIAPGGTIYVTDRYNYRIRAINPTTSRVTTLAGNGTEGFADGPGPTAQFAYLNGIAVAPNGTIYVGDTDNQRIRKIT</sequence>
<feature type="repeat" description="NHL" evidence="2">
    <location>
        <begin position="459"/>
        <end position="501"/>
    </location>
</feature>
<dbReference type="PANTHER" id="PTHR13833">
    <property type="match status" value="1"/>
</dbReference>
<organism evidence="5 6">
    <name type="scientific">Candidatus Neomicrothrix subdominans</name>
    <dbReference type="NCBI Taxonomy" id="2954438"/>
    <lineage>
        <taxon>Bacteria</taxon>
        <taxon>Bacillati</taxon>
        <taxon>Actinomycetota</taxon>
        <taxon>Acidimicrobiia</taxon>
        <taxon>Acidimicrobiales</taxon>
        <taxon>Microthrixaceae</taxon>
        <taxon>Candidatus Neomicrothrix</taxon>
    </lineage>
</organism>
<reference evidence="5 6" key="1">
    <citation type="submission" date="2020-10" db="EMBL/GenBank/DDBJ databases">
        <title>Connecting structure to function with the recovery of over 1000 high-quality activated sludge metagenome-assembled genomes encoding full-length rRNA genes using long-read sequencing.</title>
        <authorList>
            <person name="Singleton C.M."/>
            <person name="Petriglieri F."/>
            <person name="Kristensen J.M."/>
            <person name="Kirkegaard R.H."/>
            <person name="Michaelsen T.Y."/>
            <person name="Andersen M.H."/>
            <person name="Karst S.M."/>
            <person name="Dueholm M.S."/>
            <person name="Nielsen P.H."/>
            <person name="Albertsen M."/>
        </authorList>
    </citation>
    <scope>NUCLEOTIDE SEQUENCE [LARGE SCALE GENOMIC DNA]</scope>
    <source>
        <strain evidence="5">Lyne_18-Q3-R50-59_MAXAC.006</strain>
    </source>
</reference>
<dbReference type="SUPFAM" id="SSF101898">
    <property type="entry name" value="NHL repeat"/>
    <property type="match status" value="1"/>
</dbReference>